<name>A0AAD7TZY2_9APHY</name>
<protein>
    <submittedName>
        <fullName evidence="1">Uncharacterized protein</fullName>
    </submittedName>
</protein>
<evidence type="ECO:0000313" key="2">
    <source>
        <dbReference type="Proteomes" id="UP001215151"/>
    </source>
</evidence>
<accession>A0AAD7TZY2</accession>
<dbReference type="Proteomes" id="UP001215151">
    <property type="component" value="Unassembled WGS sequence"/>
</dbReference>
<sequence>MHPTLGNHVFTHYDPIRVSLWMPSEAERRAYGIAHSPLLDAERARSDRPQQIQSTAAARWYAKPNANHKNVREWAVMQGWSEDPPETLYPWDTSYGGNVPGLRPPQRILFHTRRRLEGKDGIPISMLMHPQDGMIESELVGGCDPVLPAYIDQGYMDVWLHIAWPTCSKLVHLEKIYLRMLVPGPYPMWMPVTRTRIGRQVAYAIARYVEHASRDPEWAQRFGPPAAMLSRLSLISVWEMQWEVFVAEIGCSTIC</sequence>
<evidence type="ECO:0000313" key="1">
    <source>
        <dbReference type="EMBL" id="KAJ8488444.1"/>
    </source>
</evidence>
<dbReference type="EMBL" id="JAPEVG010000063">
    <property type="protein sequence ID" value="KAJ8488444.1"/>
    <property type="molecule type" value="Genomic_DNA"/>
</dbReference>
<reference evidence="1" key="1">
    <citation type="submission" date="2022-11" db="EMBL/GenBank/DDBJ databases">
        <title>Genome Sequence of Cubamyces cubensis.</title>
        <authorList>
            <person name="Buettner E."/>
        </authorList>
    </citation>
    <scope>NUCLEOTIDE SEQUENCE</scope>
    <source>
        <strain evidence="1">MPL-01</strain>
    </source>
</reference>
<proteinExistence type="predicted"/>
<organism evidence="1 2">
    <name type="scientific">Trametes cubensis</name>
    <dbReference type="NCBI Taxonomy" id="1111947"/>
    <lineage>
        <taxon>Eukaryota</taxon>
        <taxon>Fungi</taxon>
        <taxon>Dikarya</taxon>
        <taxon>Basidiomycota</taxon>
        <taxon>Agaricomycotina</taxon>
        <taxon>Agaricomycetes</taxon>
        <taxon>Polyporales</taxon>
        <taxon>Polyporaceae</taxon>
        <taxon>Trametes</taxon>
    </lineage>
</organism>
<gene>
    <name evidence="1" type="ORF">ONZ51_g3588</name>
</gene>
<keyword evidence="2" id="KW-1185">Reference proteome</keyword>
<dbReference type="AlphaFoldDB" id="A0AAD7TZY2"/>
<comment type="caution">
    <text evidence="1">The sequence shown here is derived from an EMBL/GenBank/DDBJ whole genome shotgun (WGS) entry which is preliminary data.</text>
</comment>